<comment type="caution">
    <text evidence="2">The sequence shown here is derived from an EMBL/GenBank/DDBJ whole genome shotgun (WGS) entry which is preliminary data.</text>
</comment>
<name>A0AAP2UD56_9FIRM</name>
<dbReference type="Proteomes" id="UP001204814">
    <property type="component" value="Unassembled WGS sequence"/>
</dbReference>
<dbReference type="InterPro" id="IPR036086">
    <property type="entry name" value="ParB/Sulfiredoxin_sf"/>
</dbReference>
<reference evidence="2" key="1">
    <citation type="submission" date="2022-06" db="EMBL/GenBank/DDBJ databases">
        <title>Isolation of gut microbiota from human fecal samples.</title>
        <authorList>
            <person name="Pamer E.G."/>
            <person name="Barat B."/>
            <person name="Waligurski E."/>
            <person name="Medina S."/>
            <person name="Paddock L."/>
            <person name="Mostad J."/>
        </authorList>
    </citation>
    <scope>NUCLEOTIDE SEQUENCE</scope>
    <source>
        <strain evidence="2">DFI.6.24</strain>
    </source>
</reference>
<dbReference type="InterPro" id="IPR003115">
    <property type="entry name" value="ParB_N"/>
</dbReference>
<sequence>MSLTDLQNLKAKRNRIIGMKKIDLMDIRPNTLNCFPQDDIEELKENIFAEGLQKPLEVYQDGDHYILLGGHRRYNALVELLMEDKIDPDVNCIISAKPKDNADEELMIISSNAQRPMNDKLRLMLTQQLLNILESNPAKKPTGMETRQWIAGYLGCSARTVQKYINTLKGKKKEDFKEPSPKLEYAEGLLRDRLSTKVTITEKKITVSYTGIDDLNRVLDLMGALEKSEMLGDVKNV</sequence>
<dbReference type="RefSeq" id="WP_118473711.1">
    <property type="nucleotide sequence ID" value="NZ_JAJDKX010000007.1"/>
</dbReference>
<dbReference type="SUPFAM" id="SSF110849">
    <property type="entry name" value="ParB/Sulfiredoxin"/>
    <property type="match status" value="1"/>
</dbReference>
<accession>A0AAP2UD56</accession>
<dbReference type="GO" id="GO:0005694">
    <property type="term" value="C:chromosome"/>
    <property type="evidence" value="ECO:0007669"/>
    <property type="project" value="TreeGrafter"/>
</dbReference>
<dbReference type="SMART" id="SM00470">
    <property type="entry name" value="ParB"/>
    <property type="match status" value="1"/>
</dbReference>
<dbReference type="PANTHER" id="PTHR33375:SF1">
    <property type="entry name" value="CHROMOSOME-PARTITIONING PROTEIN PARB-RELATED"/>
    <property type="match status" value="1"/>
</dbReference>
<protein>
    <submittedName>
        <fullName evidence="2">ParB N-terminal domain-containing protein</fullName>
    </submittedName>
</protein>
<feature type="domain" description="ParB-like N-terminal" evidence="1">
    <location>
        <begin position="20"/>
        <end position="113"/>
    </location>
</feature>
<dbReference type="GO" id="GO:0007059">
    <property type="term" value="P:chromosome segregation"/>
    <property type="evidence" value="ECO:0007669"/>
    <property type="project" value="TreeGrafter"/>
</dbReference>
<evidence type="ECO:0000313" key="2">
    <source>
        <dbReference type="EMBL" id="MCQ5060911.1"/>
    </source>
</evidence>
<dbReference type="PANTHER" id="PTHR33375">
    <property type="entry name" value="CHROMOSOME-PARTITIONING PROTEIN PARB-RELATED"/>
    <property type="match status" value="1"/>
</dbReference>
<evidence type="ECO:0000313" key="3">
    <source>
        <dbReference type="Proteomes" id="UP001204814"/>
    </source>
</evidence>
<dbReference type="Gene3D" id="3.90.1530.30">
    <property type="match status" value="1"/>
</dbReference>
<gene>
    <name evidence="2" type="ORF">NE542_03545</name>
</gene>
<dbReference type="Pfam" id="PF02195">
    <property type="entry name" value="ParB_N"/>
    <property type="match status" value="1"/>
</dbReference>
<dbReference type="GO" id="GO:0045881">
    <property type="term" value="P:positive regulation of sporulation resulting in formation of a cellular spore"/>
    <property type="evidence" value="ECO:0007669"/>
    <property type="project" value="TreeGrafter"/>
</dbReference>
<organism evidence="2 3">
    <name type="scientific">Faecalibacillus intestinalis</name>
    <dbReference type="NCBI Taxonomy" id="1982626"/>
    <lineage>
        <taxon>Bacteria</taxon>
        <taxon>Bacillati</taxon>
        <taxon>Bacillota</taxon>
        <taxon>Erysipelotrichia</taxon>
        <taxon>Erysipelotrichales</taxon>
        <taxon>Coprobacillaceae</taxon>
        <taxon>Faecalibacillus</taxon>
    </lineage>
</organism>
<evidence type="ECO:0000259" key="1">
    <source>
        <dbReference type="SMART" id="SM00470"/>
    </source>
</evidence>
<dbReference type="InterPro" id="IPR050336">
    <property type="entry name" value="Chromosome_partition/occlusion"/>
</dbReference>
<dbReference type="AlphaFoldDB" id="A0AAP2UD56"/>
<proteinExistence type="predicted"/>
<dbReference type="EMBL" id="JANGBO010000001">
    <property type="protein sequence ID" value="MCQ5060911.1"/>
    <property type="molecule type" value="Genomic_DNA"/>
</dbReference>